<feature type="compositionally biased region" description="Polar residues" evidence="2">
    <location>
        <begin position="1"/>
        <end position="10"/>
    </location>
</feature>
<dbReference type="InterPro" id="IPR028288">
    <property type="entry name" value="SCAR/WAVE_fam"/>
</dbReference>
<feature type="region of interest" description="Disordered" evidence="2">
    <location>
        <begin position="1"/>
        <end position="32"/>
    </location>
</feature>
<organism evidence="3 4">
    <name type="scientific">Nepenthes gracilis</name>
    <name type="common">Slender pitcher plant</name>
    <dbReference type="NCBI Taxonomy" id="150966"/>
    <lineage>
        <taxon>Eukaryota</taxon>
        <taxon>Viridiplantae</taxon>
        <taxon>Streptophyta</taxon>
        <taxon>Embryophyta</taxon>
        <taxon>Tracheophyta</taxon>
        <taxon>Spermatophyta</taxon>
        <taxon>Magnoliopsida</taxon>
        <taxon>eudicotyledons</taxon>
        <taxon>Gunneridae</taxon>
        <taxon>Pentapetalae</taxon>
        <taxon>Caryophyllales</taxon>
        <taxon>Nepenthaceae</taxon>
        <taxon>Nepenthes</taxon>
    </lineage>
</organism>
<dbReference type="GO" id="GO:0071933">
    <property type="term" value="F:Arp2/3 complex binding"/>
    <property type="evidence" value="ECO:0007669"/>
    <property type="project" value="TreeGrafter"/>
</dbReference>
<feature type="compositionally biased region" description="Polar residues" evidence="2">
    <location>
        <begin position="18"/>
        <end position="32"/>
    </location>
</feature>
<dbReference type="GO" id="GO:0034237">
    <property type="term" value="F:protein kinase A regulatory subunit binding"/>
    <property type="evidence" value="ECO:0007669"/>
    <property type="project" value="TreeGrafter"/>
</dbReference>
<dbReference type="PANTHER" id="PTHR12902">
    <property type="entry name" value="WASP-1"/>
    <property type="match status" value="1"/>
</dbReference>
<dbReference type="PANTHER" id="PTHR12902:SF33">
    <property type="entry name" value="PROTEIN SCAR3"/>
    <property type="match status" value="1"/>
</dbReference>
<gene>
    <name evidence="3" type="ORF">Nepgr_007352</name>
</gene>
<evidence type="ECO:0000313" key="4">
    <source>
        <dbReference type="Proteomes" id="UP001279734"/>
    </source>
</evidence>
<evidence type="ECO:0000313" key="3">
    <source>
        <dbReference type="EMBL" id="GMH05512.1"/>
    </source>
</evidence>
<name>A0AAD3S6P9_NEPGR</name>
<evidence type="ECO:0000256" key="2">
    <source>
        <dbReference type="SAM" id="MobiDB-lite"/>
    </source>
</evidence>
<dbReference type="Gene3D" id="1.20.5.340">
    <property type="match status" value="1"/>
</dbReference>
<sequence>MSSQQWRLQQPNPPSHRPLSTRQLKCSSSSAQPHFPSLFPCPTATHYSLHLVENPNVDAEKRKMPLVRFDVKREYGLGVPDLYHEEADREDPKVVLDGVTVAALVGILRQLGELAEFASLLALSFLN</sequence>
<comment type="similarity">
    <text evidence="1">Belongs to the SCAR/WAVE family.</text>
</comment>
<dbReference type="GO" id="GO:2000601">
    <property type="term" value="P:positive regulation of Arp2/3 complex-mediated actin nucleation"/>
    <property type="evidence" value="ECO:0007669"/>
    <property type="project" value="TreeGrafter"/>
</dbReference>
<proteinExistence type="inferred from homology"/>
<accession>A0AAD3S6P9</accession>
<dbReference type="GO" id="GO:0030036">
    <property type="term" value="P:actin cytoskeleton organization"/>
    <property type="evidence" value="ECO:0007669"/>
    <property type="project" value="InterPro"/>
</dbReference>
<evidence type="ECO:0000256" key="1">
    <source>
        <dbReference type="ARBA" id="ARBA00006993"/>
    </source>
</evidence>
<reference evidence="3" key="1">
    <citation type="submission" date="2023-05" db="EMBL/GenBank/DDBJ databases">
        <title>Nepenthes gracilis genome sequencing.</title>
        <authorList>
            <person name="Fukushima K."/>
        </authorList>
    </citation>
    <scope>NUCLEOTIDE SEQUENCE</scope>
    <source>
        <strain evidence="3">SING2019-196</strain>
    </source>
</reference>
<dbReference type="EMBL" id="BSYO01000005">
    <property type="protein sequence ID" value="GMH05512.1"/>
    <property type="molecule type" value="Genomic_DNA"/>
</dbReference>
<keyword evidence="4" id="KW-1185">Reference proteome</keyword>
<protein>
    <submittedName>
        <fullName evidence="3">Uncharacterized protein</fullName>
    </submittedName>
</protein>
<dbReference type="Proteomes" id="UP001279734">
    <property type="component" value="Unassembled WGS sequence"/>
</dbReference>
<dbReference type="AlphaFoldDB" id="A0AAD3S6P9"/>
<comment type="caution">
    <text evidence="3">The sequence shown here is derived from an EMBL/GenBank/DDBJ whole genome shotgun (WGS) entry which is preliminary data.</text>
</comment>
<dbReference type="GO" id="GO:0005856">
    <property type="term" value="C:cytoskeleton"/>
    <property type="evidence" value="ECO:0007669"/>
    <property type="project" value="InterPro"/>
</dbReference>